<dbReference type="PANTHER" id="PTHR33297:SF4">
    <property type="entry name" value="AMASTIN"/>
    <property type="match status" value="1"/>
</dbReference>
<gene>
    <name evidence="3" type="ORF">BN36_NA77720</name>
</gene>
<accession>A0A1E1J9G5</accession>
<dbReference type="InterPro" id="IPR009944">
    <property type="entry name" value="Amastin"/>
</dbReference>
<sequence>MEWNIPLLVYAVLQFIAFLFVLFATPIDMFVLKGLSRSGRIPTVTLWGLKNGVLDLQYAGDINDLWSSCPDRLMRFRAAQVLAIVSILVYGSAFVLGVIMLFCCSCLRFVCVALNIVGAVTLGFVWGLMVVTYRTDEGQDCLREGFLSNYGAGFVLFVIAWVLDILNIVFLLLPFHISVFRELDGANENSDGKSKERSTEHSSQKEEDEEYE</sequence>
<feature type="transmembrane region" description="Helical" evidence="2">
    <location>
        <begin position="150"/>
        <end position="173"/>
    </location>
</feature>
<dbReference type="EMBL" id="CALQ01002048">
    <property type="protein sequence ID" value="CCM20273.1"/>
    <property type="molecule type" value="Genomic_DNA"/>
</dbReference>
<evidence type="ECO:0000256" key="1">
    <source>
        <dbReference type="SAM" id="MobiDB-lite"/>
    </source>
</evidence>
<evidence type="ECO:0000313" key="3">
    <source>
        <dbReference type="EMBL" id="CCM20273.1"/>
    </source>
</evidence>
<feature type="transmembrane region" description="Helical" evidence="2">
    <location>
        <begin position="81"/>
        <end position="102"/>
    </location>
</feature>
<keyword evidence="2" id="KW-0812">Transmembrane</keyword>
<dbReference type="Pfam" id="PF07344">
    <property type="entry name" value="Amastin"/>
    <property type="match status" value="1"/>
</dbReference>
<feature type="transmembrane region" description="Helical" evidence="2">
    <location>
        <begin position="109"/>
        <end position="130"/>
    </location>
</feature>
<evidence type="ECO:0000256" key="2">
    <source>
        <dbReference type="SAM" id="Phobius"/>
    </source>
</evidence>
<organism evidence="3">
    <name type="scientific">Leishmania guyanensis</name>
    <dbReference type="NCBI Taxonomy" id="5670"/>
    <lineage>
        <taxon>Eukaryota</taxon>
        <taxon>Discoba</taxon>
        <taxon>Euglenozoa</taxon>
        <taxon>Kinetoplastea</taxon>
        <taxon>Metakinetoplastina</taxon>
        <taxon>Trypanosomatida</taxon>
        <taxon>Trypanosomatidae</taxon>
        <taxon>Leishmaniinae</taxon>
        <taxon>Leishmania</taxon>
        <taxon>Leishmania guyanensis species complex</taxon>
    </lineage>
</organism>
<feature type="transmembrane region" description="Helical" evidence="2">
    <location>
        <begin position="7"/>
        <end position="27"/>
    </location>
</feature>
<keyword evidence="2" id="KW-1133">Transmembrane helix</keyword>
<dbReference type="PANTHER" id="PTHR33297">
    <property type="entry name" value="AMASTIN-LIKE SURFACE PROTEIN-LIKE PROTEIN-RELATED"/>
    <property type="match status" value="1"/>
</dbReference>
<name>A0A1E1J9G5_LEIGU</name>
<feature type="region of interest" description="Disordered" evidence="1">
    <location>
        <begin position="186"/>
        <end position="212"/>
    </location>
</feature>
<feature type="compositionally biased region" description="Basic and acidic residues" evidence="1">
    <location>
        <begin position="186"/>
        <end position="205"/>
    </location>
</feature>
<keyword evidence="2" id="KW-0472">Membrane</keyword>
<reference evidence="3" key="1">
    <citation type="submission" date="2012-08" db="EMBL/GenBank/DDBJ databases">
        <title>Comparative genomics of metastatic and non-metastatic Leishmania guyanensis provides insights into polygenic factors involved in Leishmania RNA virus infection.</title>
        <authorList>
            <person name="Smith D."/>
            <person name="Hertz-Fowler C."/>
            <person name="Martin R."/>
            <person name="Dickens N."/>
            <person name="Fasel N."/>
            <person name="Falquet L."/>
            <person name="Beverley S."/>
            <person name="Zangger H."/>
            <person name="Calderon-Copete S."/>
            <person name="Mottram J."/>
            <person name="Xenarios I."/>
        </authorList>
    </citation>
    <scope>NUCLEOTIDE SEQUENCE</scope>
    <source>
        <strain evidence="3">MHOM/BR/75/M4147/SSU:IR2SAT-LUC</strain>
    </source>
</reference>
<dbReference type="AlphaFoldDB" id="A0A1E1J9G5"/>
<protein>
    <submittedName>
        <fullName evidence="3">Kinesin, putative</fullName>
    </submittedName>
</protein>
<proteinExistence type="predicted"/>